<dbReference type="SUPFAM" id="SSF51197">
    <property type="entry name" value="Clavaminate synthase-like"/>
    <property type="match status" value="1"/>
</dbReference>
<protein>
    <submittedName>
        <fullName evidence="1">Mitochondrial import inner membrane translocase subunit TIM50</fullName>
    </submittedName>
</protein>
<dbReference type="AlphaFoldDB" id="A0AAW2Z1C6"/>
<name>A0AAW2Z1C6_9EUKA</name>
<dbReference type="InterPro" id="IPR016024">
    <property type="entry name" value="ARM-type_fold"/>
</dbReference>
<dbReference type="Proteomes" id="UP001431209">
    <property type="component" value="Unassembled WGS sequence"/>
</dbReference>
<comment type="caution">
    <text evidence="1">The sequence shown here is derived from an EMBL/GenBank/DDBJ whole genome shotgun (WGS) entry which is preliminary data.</text>
</comment>
<evidence type="ECO:0000313" key="2">
    <source>
        <dbReference type="Proteomes" id="UP001431209"/>
    </source>
</evidence>
<organism evidence="1 2">
    <name type="scientific">Acrasis kona</name>
    <dbReference type="NCBI Taxonomy" id="1008807"/>
    <lineage>
        <taxon>Eukaryota</taxon>
        <taxon>Discoba</taxon>
        <taxon>Heterolobosea</taxon>
        <taxon>Tetramitia</taxon>
        <taxon>Eutetramitia</taxon>
        <taxon>Acrasidae</taxon>
        <taxon>Acrasis</taxon>
    </lineage>
</organism>
<dbReference type="SUPFAM" id="SSF48371">
    <property type="entry name" value="ARM repeat"/>
    <property type="match status" value="1"/>
</dbReference>
<keyword evidence="2" id="KW-1185">Reference proteome</keyword>
<proteinExistence type="predicted"/>
<sequence length="487" mass="55882">MKLTDEQIQSFLINGFIKIQTNLPEHFHQTIYEKVTEAFKDGNPGNNIYPCIKELGNVFKDANVNGAIQSILGEKYFMQPHRYTHVSGNKDQSWHRDSFFGFLKEMRYHQPWNLMAFYYPQNTTTKMGPTAIKPKTQYDAIDPMRCPSHIQNINNFTSPDDVLFECEMGTVLLVHYDIVHRGTRCLSKKDVKRFLFKFLFSRLDFPSSPSWNHNPCTELWDAKNVGPLQPIIRSMWDWMLGKPVRLVPLCDDAYMQCINDLKSQAERGRQRAAYMLSCSGVYDILIDILSSNCESIYKIEATYALCSCPGEQVVCKLCKVLEEKIQQSDCFYFIYVLGSFGERARQATDLILKIGADCQCPTIKRYCCESLCSICPEANDAILNFLKDVLLNCRDVVPESNKLKDRNSPYPHARYVAALCLFRLGVNASPIVDSIIYAMLNDCNRYVNGFCLLSLQSMNTHDSKVAVEEYLNKTKGFCLKTNKRSTF</sequence>
<dbReference type="InterPro" id="IPR011989">
    <property type="entry name" value="ARM-like"/>
</dbReference>
<evidence type="ECO:0000313" key="1">
    <source>
        <dbReference type="EMBL" id="KAL0483602.1"/>
    </source>
</evidence>
<dbReference type="Gene3D" id="1.25.10.10">
    <property type="entry name" value="Leucine-rich Repeat Variant"/>
    <property type="match status" value="1"/>
</dbReference>
<gene>
    <name evidence="1" type="ORF">AKO1_011441</name>
</gene>
<reference evidence="1 2" key="1">
    <citation type="submission" date="2024-03" db="EMBL/GenBank/DDBJ databases">
        <title>The Acrasis kona genome and developmental transcriptomes reveal deep origins of eukaryotic multicellular pathways.</title>
        <authorList>
            <person name="Sheikh S."/>
            <person name="Fu C.-J."/>
            <person name="Brown M.W."/>
            <person name="Baldauf S.L."/>
        </authorList>
    </citation>
    <scope>NUCLEOTIDE SEQUENCE [LARGE SCALE GENOMIC DNA]</scope>
    <source>
        <strain evidence="1 2">ATCC MYA-3509</strain>
    </source>
</reference>
<dbReference type="Gene3D" id="2.60.120.620">
    <property type="entry name" value="q2cbj1_9rhob like domain"/>
    <property type="match status" value="1"/>
</dbReference>
<accession>A0AAW2Z1C6</accession>
<dbReference type="EMBL" id="JAOPGA020000972">
    <property type="protein sequence ID" value="KAL0483602.1"/>
    <property type="molecule type" value="Genomic_DNA"/>
</dbReference>